<dbReference type="PROSITE" id="PS50263">
    <property type="entry name" value="CN_HYDROLASE"/>
    <property type="match status" value="1"/>
</dbReference>
<dbReference type="Gene3D" id="3.60.110.10">
    <property type="entry name" value="Carbon-nitrogen hydrolase"/>
    <property type="match status" value="1"/>
</dbReference>
<reference evidence="2" key="1">
    <citation type="submission" date="2020-05" db="EMBL/GenBank/DDBJ databases">
        <title>Mycena genomes resolve the evolution of fungal bioluminescence.</title>
        <authorList>
            <person name="Tsai I.J."/>
        </authorList>
    </citation>
    <scope>NUCLEOTIDE SEQUENCE</scope>
    <source>
        <strain evidence="2">CCC161011</strain>
    </source>
</reference>
<organism evidence="2 3">
    <name type="scientific">Mycena venus</name>
    <dbReference type="NCBI Taxonomy" id="2733690"/>
    <lineage>
        <taxon>Eukaryota</taxon>
        <taxon>Fungi</taxon>
        <taxon>Dikarya</taxon>
        <taxon>Basidiomycota</taxon>
        <taxon>Agaricomycotina</taxon>
        <taxon>Agaricomycetes</taxon>
        <taxon>Agaricomycetidae</taxon>
        <taxon>Agaricales</taxon>
        <taxon>Marasmiineae</taxon>
        <taxon>Mycenaceae</taxon>
        <taxon>Mycena</taxon>
    </lineage>
</organism>
<comment type="caution">
    <text evidence="2">The sequence shown here is derived from an EMBL/GenBank/DDBJ whole genome shotgun (WGS) entry which is preliminary data.</text>
</comment>
<name>A0A8H6WX76_9AGAR</name>
<evidence type="ECO:0000313" key="2">
    <source>
        <dbReference type="EMBL" id="KAF7330169.1"/>
    </source>
</evidence>
<accession>A0A8H6WX76</accession>
<dbReference type="EMBL" id="JACAZI010000033">
    <property type="protein sequence ID" value="KAF7330169.1"/>
    <property type="molecule type" value="Genomic_DNA"/>
</dbReference>
<gene>
    <name evidence="2" type="ORF">MVEN_02453600</name>
</gene>
<dbReference type="Proteomes" id="UP000620124">
    <property type="component" value="Unassembled WGS sequence"/>
</dbReference>
<dbReference type="SUPFAM" id="SSF56317">
    <property type="entry name" value="Carbon-nitrogen hydrolase"/>
    <property type="match status" value="1"/>
</dbReference>
<dbReference type="PANTHER" id="PTHR23088:SF27">
    <property type="entry name" value="DEAMINATED GLUTATHIONE AMIDASE"/>
    <property type="match status" value="1"/>
</dbReference>
<protein>
    <submittedName>
        <fullName evidence="2">Nitrilase-like protein</fullName>
    </submittedName>
</protein>
<dbReference type="InterPro" id="IPR036526">
    <property type="entry name" value="C-N_Hydrolase_sf"/>
</dbReference>
<dbReference type="Pfam" id="PF00795">
    <property type="entry name" value="CN_hydrolase"/>
    <property type="match status" value="1"/>
</dbReference>
<dbReference type="AlphaFoldDB" id="A0A8H6WX76"/>
<evidence type="ECO:0000313" key="3">
    <source>
        <dbReference type="Proteomes" id="UP000620124"/>
    </source>
</evidence>
<evidence type="ECO:0000259" key="1">
    <source>
        <dbReference type="PROSITE" id="PS50263"/>
    </source>
</evidence>
<dbReference type="InterPro" id="IPR003010">
    <property type="entry name" value="C-N_Hydrolase"/>
</dbReference>
<dbReference type="InterPro" id="IPR001110">
    <property type="entry name" value="UPF0012_CS"/>
</dbReference>
<proteinExistence type="predicted"/>
<dbReference type="PANTHER" id="PTHR23088">
    <property type="entry name" value="NITRILASE-RELATED"/>
    <property type="match status" value="1"/>
</dbReference>
<dbReference type="OrthoDB" id="10250282at2759"/>
<sequence>MVLIACAQMCSTDNVAHNLAMSVQIARDAAAAGAKALFLPEASDYIANDAHLGYLLAQPLATHTYTLGLQAVAKELGIYINAGIHERPSPDEAASEEPGSERVFNTHVSIGPDGKVKAFYRKLHLFDVQLKDDSAEAIPGEKLPRTGEHKKIIPGSVIPEPVDMGAIGRVGLEICYDIRFPELHIILRRKGADIITLPSAFTVPTGRAHWYTLVRSVAINYQVYVIAATQAGAHSTQRSSWGEALVFDPWGVELGRLPSIDETENPTQPMPPRFILADVDLARVESVREQIPLEIQKREDIYGVVGANTFVGSSSVAETQPLGVLEHVWQGLKRLFGYGYGSVRLPCETSTETVAAAGVGASKGIPLARTRGCTPTDHKYVKSQSRVFRCTGARDEELKIPARAAPRVRSLLPVHKSHPHLNVRALARVPMKRL</sequence>
<keyword evidence="3" id="KW-1185">Reference proteome</keyword>
<dbReference type="PROSITE" id="PS01227">
    <property type="entry name" value="UPF0012"/>
    <property type="match status" value="1"/>
</dbReference>
<feature type="domain" description="CN hydrolase" evidence="1">
    <location>
        <begin position="2"/>
        <end position="281"/>
    </location>
</feature>